<proteinExistence type="predicted"/>
<sequence>MSARTTRYYYYYLTVYWH</sequence>
<reference evidence="1" key="1">
    <citation type="submission" date="2018-02" db="EMBL/GenBank/DDBJ databases">
        <title>Rhizophora mucronata_Transcriptome.</title>
        <authorList>
            <person name="Meera S.P."/>
            <person name="Sreeshan A."/>
            <person name="Augustine A."/>
        </authorList>
    </citation>
    <scope>NUCLEOTIDE SEQUENCE</scope>
    <source>
        <tissue evidence="1">Leaf</tissue>
    </source>
</reference>
<organism evidence="1">
    <name type="scientific">Rhizophora mucronata</name>
    <name type="common">Asiatic mangrove</name>
    <dbReference type="NCBI Taxonomy" id="61149"/>
    <lineage>
        <taxon>Eukaryota</taxon>
        <taxon>Viridiplantae</taxon>
        <taxon>Streptophyta</taxon>
        <taxon>Embryophyta</taxon>
        <taxon>Tracheophyta</taxon>
        <taxon>Spermatophyta</taxon>
        <taxon>Magnoliopsida</taxon>
        <taxon>eudicotyledons</taxon>
        <taxon>Gunneridae</taxon>
        <taxon>Pentapetalae</taxon>
        <taxon>rosids</taxon>
        <taxon>fabids</taxon>
        <taxon>Malpighiales</taxon>
        <taxon>Rhizophoraceae</taxon>
        <taxon>Rhizophora</taxon>
    </lineage>
</organism>
<dbReference type="AlphaFoldDB" id="A0A2P2N8Z2"/>
<accession>A0A2P2N8Z2</accession>
<protein>
    <submittedName>
        <fullName evidence="1">Uncharacterized protein</fullName>
    </submittedName>
</protein>
<dbReference type="EMBL" id="GGEC01058461">
    <property type="protein sequence ID" value="MBX38945.1"/>
    <property type="molecule type" value="Transcribed_RNA"/>
</dbReference>
<evidence type="ECO:0000313" key="1">
    <source>
        <dbReference type="EMBL" id="MBX38945.1"/>
    </source>
</evidence>
<name>A0A2P2N8Z2_RHIMU</name>